<dbReference type="GO" id="GO:0005524">
    <property type="term" value="F:ATP binding"/>
    <property type="evidence" value="ECO:0007669"/>
    <property type="project" value="InterPro"/>
</dbReference>
<organism evidence="2 3">
    <name type="scientific">Fusarium tjaetaba</name>
    <dbReference type="NCBI Taxonomy" id="1567544"/>
    <lineage>
        <taxon>Eukaryota</taxon>
        <taxon>Fungi</taxon>
        <taxon>Dikarya</taxon>
        <taxon>Ascomycota</taxon>
        <taxon>Pezizomycotina</taxon>
        <taxon>Sordariomycetes</taxon>
        <taxon>Hypocreomycetidae</taxon>
        <taxon>Hypocreales</taxon>
        <taxon>Nectriaceae</taxon>
        <taxon>Fusarium</taxon>
        <taxon>Fusarium fujikuroi species complex</taxon>
    </lineage>
</organism>
<dbReference type="AlphaFoldDB" id="A0A8H5S0Z4"/>
<dbReference type="OrthoDB" id="4062651at2759"/>
<keyword evidence="2" id="KW-0808">Transferase</keyword>
<proteinExistence type="predicted"/>
<dbReference type="PROSITE" id="PS50011">
    <property type="entry name" value="PROTEIN_KINASE_DOM"/>
    <property type="match status" value="1"/>
</dbReference>
<dbReference type="Gene3D" id="1.10.510.10">
    <property type="entry name" value="Transferase(Phosphotransferase) domain 1"/>
    <property type="match status" value="1"/>
</dbReference>
<gene>
    <name evidence="2" type="ORF">FTJAE_3928</name>
</gene>
<dbReference type="Pfam" id="PF01636">
    <property type="entry name" value="APH"/>
    <property type="match status" value="1"/>
</dbReference>
<sequence length="193" mass="21885">MSFYPHSCPRNLHQNPWRCALLPRRQGYYSQLLLHEAKIYEILREHPHPNLGQSLGCVVGEDGRLEGLALLKYKTTLSERAHDISFGLGQREKCIAAIKSVLEHLHSLGLAHNDLSPSNIMFTDKGEPVLLDFDACHPVGTELDKGGHVGDWQGISRVVYKESSTECDLKALEYLDTWLKNKYEEMKESISNE</sequence>
<evidence type="ECO:0000259" key="1">
    <source>
        <dbReference type="PROSITE" id="PS50011"/>
    </source>
</evidence>
<dbReference type="EMBL" id="JAAQRI010000074">
    <property type="protein sequence ID" value="KAF5641856.1"/>
    <property type="molecule type" value="Genomic_DNA"/>
</dbReference>
<evidence type="ECO:0000313" key="3">
    <source>
        <dbReference type="Proteomes" id="UP000530670"/>
    </source>
</evidence>
<reference evidence="2 3" key="1">
    <citation type="submission" date="2020-05" db="EMBL/GenBank/DDBJ databases">
        <title>Identification and distribution of gene clusters putatively required for synthesis of sphingolipid metabolism inhibitors in phylogenetically diverse species of the filamentous fungus Fusarium.</title>
        <authorList>
            <person name="Kim H.-S."/>
            <person name="Busman M."/>
            <person name="Brown D.W."/>
            <person name="Divon H."/>
            <person name="Uhlig S."/>
            <person name="Proctor R.H."/>
        </authorList>
    </citation>
    <scope>NUCLEOTIDE SEQUENCE [LARGE SCALE GENOMIC DNA]</scope>
    <source>
        <strain evidence="2 3">NRRL 66243</strain>
    </source>
</reference>
<evidence type="ECO:0000313" key="2">
    <source>
        <dbReference type="EMBL" id="KAF5641856.1"/>
    </source>
</evidence>
<protein>
    <submittedName>
        <fullName evidence="2">Kinase-like domain protein</fullName>
    </submittedName>
</protein>
<dbReference type="RefSeq" id="XP_037208973.1">
    <property type="nucleotide sequence ID" value="XM_037350278.1"/>
</dbReference>
<feature type="domain" description="Protein kinase" evidence="1">
    <location>
        <begin position="1"/>
        <end position="193"/>
    </location>
</feature>
<dbReference type="GeneID" id="59302548"/>
<dbReference type="InterPro" id="IPR011009">
    <property type="entry name" value="Kinase-like_dom_sf"/>
</dbReference>
<accession>A0A8H5S0Z4</accession>
<keyword evidence="3" id="KW-1185">Reference proteome</keyword>
<comment type="caution">
    <text evidence="2">The sequence shown here is derived from an EMBL/GenBank/DDBJ whole genome shotgun (WGS) entry which is preliminary data.</text>
</comment>
<keyword evidence="2" id="KW-0418">Kinase</keyword>
<dbReference type="InterPro" id="IPR000719">
    <property type="entry name" value="Prot_kinase_dom"/>
</dbReference>
<name>A0A8H5S0Z4_9HYPO</name>
<dbReference type="InterPro" id="IPR002575">
    <property type="entry name" value="Aminoglycoside_PTrfase"/>
</dbReference>
<dbReference type="SUPFAM" id="SSF56112">
    <property type="entry name" value="Protein kinase-like (PK-like)"/>
    <property type="match status" value="1"/>
</dbReference>
<dbReference type="GO" id="GO:0004672">
    <property type="term" value="F:protein kinase activity"/>
    <property type="evidence" value="ECO:0007669"/>
    <property type="project" value="InterPro"/>
</dbReference>
<dbReference type="Proteomes" id="UP000530670">
    <property type="component" value="Unassembled WGS sequence"/>
</dbReference>